<name>A0ABW6WW62_9ACTN</name>
<dbReference type="Pfam" id="PF12728">
    <property type="entry name" value="HTH_17"/>
    <property type="match status" value="1"/>
</dbReference>
<feature type="domain" description="Helix-turn-helix" evidence="1">
    <location>
        <begin position="79"/>
        <end position="132"/>
    </location>
</feature>
<evidence type="ECO:0000313" key="2">
    <source>
        <dbReference type="EMBL" id="MFF5297258.1"/>
    </source>
</evidence>
<dbReference type="InterPro" id="IPR041657">
    <property type="entry name" value="HTH_17"/>
</dbReference>
<dbReference type="EMBL" id="JBIAZU010000010">
    <property type="protein sequence ID" value="MFF5297258.1"/>
    <property type="molecule type" value="Genomic_DNA"/>
</dbReference>
<evidence type="ECO:0000313" key="3">
    <source>
        <dbReference type="Proteomes" id="UP001602245"/>
    </source>
</evidence>
<evidence type="ECO:0000259" key="1">
    <source>
        <dbReference type="Pfam" id="PF12728"/>
    </source>
</evidence>
<protein>
    <submittedName>
        <fullName evidence="2">Helix-turn-helix transcriptional regulator</fullName>
    </submittedName>
</protein>
<comment type="caution">
    <text evidence="2">The sequence shown here is derived from an EMBL/GenBank/DDBJ whole genome shotgun (WGS) entry which is preliminary data.</text>
</comment>
<gene>
    <name evidence="2" type="ORF">ACFY35_48180</name>
</gene>
<dbReference type="Proteomes" id="UP001602245">
    <property type="component" value="Unassembled WGS sequence"/>
</dbReference>
<dbReference type="RefSeq" id="WP_245577341.1">
    <property type="nucleotide sequence ID" value="NZ_JBIAZU010000010.1"/>
</dbReference>
<dbReference type="InterPro" id="IPR009061">
    <property type="entry name" value="DNA-bd_dom_put_sf"/>
</dbReference>
<reference evidence="2 3" key="1">
    <citation type="submission" date="2024-10" db="EMBL/GenBank/DDBJ databases">
        <title>The Natural Products Discovery Center: Release of the First 8490 Sequenced Strains for Exploring Actinobacteria Biosynthetic Diversity.</title>
        <authorList>
            <person name="Kalkreuter E."/>
            <person name="Kautsar S.A."/>
            <person name="Yang D."/>
            <person name="Bader C.D."/>
            <person name="Teijaro C.N."/>
            <person name="Fluegel L."/>
            <person name="Davis C.M."/>
            <person name="Simpson J.R."/>
            <person name="Lauterbach L."/>
            <person name="Steele A.D."/>
            <person name="Gui C."/>
            <person name="Meng S."/>
            <person name="Li G."/>
            <person name="Viehrig K."/>
            <person name="Ye F."/>
            <person name="Su P."/>
            <person name="Kiefer A.F."/>
            <person name="Nichols A."/>
            <person name="Cepeda A.J."/>
            <person name="Yan W."/>
            <person name="Fan B."/>
            <person name="Jiang Y."/>
            <person name="Adhikari A."/>
            <person name="Zheng C.-J."/>
            <person name="Schuster L."/>
            <person name="Cowan T.M."/>
            <person name="Smanski M.J."/>
            <person name="Chevrette M.G."/>
            <person name="De Carvalho L.P.S."/>
            <person name="Shen B."/>
        </authorList>
    </citation>
    <scope>NUCLEOTIDE SEQUENCE [LARGE SCALE GENOMIC DNA]</scope>
    <source>
        <strain evidence="2 3">NPDC000087</strain>
    </source>
</reference>
<dbReference type="SUPFAM" id="SSF46955">
    <property type="entry name" value="Putative DNA-binding domain"/>
    <property type="match status" value="1"/>
</dbReference>
<organism evidence="2 3">
    <name type="scientific">Paractinoplanes globisporus</name>
    <dbReference type="NCBI Taxonomy" id="113565"/>
    <lineage>
        <taxon>Bacteria</taxon>
        <taxon>Bacillati</taxon>
        <taxon>Actinomycetota</taxon>
        <taxon>Actinomycetes</taxon>
        <taxon>Micromonosporales</taxon>
        <taxon>Micromonosporaceae</taxon>
        <taxon>Paractinoplanes</taxon>
    </lineage>
</organism>
<keyword evidence="3" id="KW-1185">Reference proteome</keyword>
<accession>A0ABW6WW62</accession>
<proteinExistence type="predicted"/>
<sequence length="138" mass="15042">MADRLKHGGSAMIPVGCIGTPQDIGDLGSARLSAGLAEGRSDIDPRTLAITPTQHREAVTVRLRAVDSIDTTTAEPDLITTEELARMLRVDPSSVRRWRTARPLQGPPFIALSERVIMYSIEDVRAWLASRRVTPEAA</sequence>